<proteinExistence type="predicted"/>
<dbReference type="CDD" id="cd14686">
    <property type="entry name" value="bZIP"/>
    <property type="match status" value="1"/>
</dbReference>
<evidence type="ECO:0000313" key="4">
    <source>
        <dbReference type="Proteomes" id="UP000019132"/>
    </source>
</evidence>
<evidence type="ECO:0000256" key="2">
    <source>
        <dbReference type="SAM" id="MobiDB-lite"/>
    </source>
</evidence>
<reference evidence="4" key="2">
    <citation type="submission" date="2010-04" db="EMBL/GenBank/DDBJ databases">
        <authorList>
            <person name="Buell R."/>
            <person name="Hamilton J."/>
            <person name="Hostetler J."/>
        </authorList>
    </citation>
    <scope>NUCLEOTIDE SEQUENCE [LARGE SCALE GENOMIC DNA]</scope>
    <source>
        <strain evidence="4">DAOM:BR144</strain>
    </source>
</reference>
<keyword evidence="4" id="KW-1185">Reference proteome</keyword>
<protein>
    <recommendedName>
        <fullName evidence="5">BZIP domain-containing protein</fullName>
    </recommendedName>
</protein>
<dbReference type="EnsemblProtists" id="PYU1_T012325">
    <property type="protein sequence ID" value="PYU1_T012325"/>
    <property type="gene ID" value="PYU1_G012299"/>
</dbReference>
<keyword evidence="1" id="KW-0175">Coiled coil</keyword>
<evidence type="ECO:0000256" key="1">
    <source>
        <dbReference type="SAM" id="Coils"/>
    </source>
</evidence>
<dbReference type="AlphaFoldDB" id="K3X526"/>
<evidence type="ECO:0000313" key="3">
    <source>
        <dbReference type="EnsemblProtists" id="PYU1_T012325"/>
    </source>
</evidence>
<accession>K3X526</accession>
<dbReference type="Proteomes" id="UP000019132">
    <property type="component" value="Unassembled WGS sequence"/>
</dbReference>
<reference evidence="3" key="3">
    <citation type="submission" date="2015-02" db="UniProtKB">
        <authorList>
            <consortium name="EnsemblProtists"/>
        </authorList>
    </citation>
    <scope>IDENTIFICATION</scope>
    <source>
        <strain evidence="3">DAOM BR144</strain>
    </source>
</reference>
<dbReference type="OMA" id="QRIEETC"/>
<evidence type="ECO:0008006" key="5">
    <source>
        <dbReference type="Google" id="ProtNLM"/>
    </source>
</evidence>
<feature type="coiled-coil region" evidence="1">
    <location>
        <begin position="169"/>
        <end position="196"/>
    </location>
</feature>
<reference evidence="4" key="1">
    <citation type="journal article" date="2010" name="Genome Biol.">
        <title>Genome sequence of the necrotrophic plant pathogen Pythium ultimum reveals original pathogenicity mechanisms and effector repertoire.</title>
        <authorList>
            <person name="Levesque C.A."/>
            <person name="Brouwer H."/>
            <person name="Cano L."/>
            <person name="Hamilton J.P."/>
            <person name="Holt C."/>
            <person name="Huitema E."/>
            <person name="Raffaele S."/>
            <person name="Robideau G.P."/>
            <person name="Thines M."/>
            <person name="Win J."/>
            <person name="Zerillo M.M."/>
            <person name="Beakes G.W."/>
            <person name="Boore J.L."/>
            <person name="Busam D."/>
            <person name="Dumas B."/>
            <person name="Ferriera S."/>
            <person name="Fuerstenberg S.I."/>
            <person name="Gachon C.M."/>
            <person name="Gaulin E."/>
            <person name="Govers F."/>
            <person name="Grenville-Briggs L."/>
            <person name="Horner N."/>
            <person name="Hostetler J."/>
            <person name="Jiang R.H."/>
            <person name="Johnson J."/>
            <person name="Krajaejun T."/>
            <person name="Lin H."/>
            <person name="Meijer H.J."/>
            <person name="Moore B."/>
            <person name="Morris P."/>
            <person name="Phuntmart V."/>
            <person name="Puiu D."/>
            <person name="Shetty J."/>
            <person name="Stajich J.E."/>
            <person name="Tripathy S."/>
            <person name="Wawra S."/>
            <person name="van West P."/>
            <person name="Whitty B.R."/>
            <person name="Coutinho P.M."/>
            <person name="Henrissat B."/>
            <person name="Martin F."/>
            <person name="Thomas P.D."/>
            <person name="Tyler B.M."/>
            <person name="De Vries R.P."/>
            <person name="Kamoun S."/>
            <person name="Yandell M."/>
            <person name="Tisserat N."/>
            <person name="Buell C.R."/>
        </authorList>
    </citation>
    <scope>NUCLEOTIDE SEQUENCE</scope>
    <source>
        <strain evidence="4">DAOM:BR144</strain>
    </source>
</reference>
<sequence>MALEPLSLQIPSLQCHAQQQARPRQPVSILPRPMPSLADVLLPPRALSEHPASDTNLVVLATLTTAIASRHPESQTLPRAPVRPFSSPVGSSTLSSLESHLSAPSISPNAVPAIAPALSTLLSSSSVPAAATPISTKVKKKRIRIKTDRRREQCRANQARYRNKQRDQAVVLGEKVLDLREEVRALENQRMALSRSGELRSSSDSTSMQAVLNFFRVFRHGLRREPDKSDSETGASTQDSQDLHERSHQQSKLLGSILTPDFRFGDHHGAGAFMEQWRRYSTFHDDLVLELLDTLTIGHSTEYVGETDSQSICVAGNITLTITRATIQHVFPHLEPTHARIVKKLIGKRVTYNGVFEFEFDADHKVQRLDVSLDFVASLLGLLHNVRDVATVLEHARIDHNFYLCDSGTEI</sequence>
<feature type="region of interest" description="Disordered" evidence="2">
    <location>
        <begin position="70"/>
        <end position="93"/>
    </location>
</feature>
<dbReference type="EMBL" id="GL376608">
    <property type="status" value="NOT_ANNOTATED_CDS"/>
    <property type="molecule type" value="Genomic_DNA"/>
</dbReference>
<dbReference type="eggNOG" id="ENOG502S5YQ">
    <property type="taxonomic scope" value="Eukaryota"/>
</dbReference>
<name>K3X526_GLOUD</name>
<dbReference type="VEuPathDB" id="FungiDB:PYU1_G012299"/>
<feature type="region of interest" description="Disordered" evidence="2">
    <location>
        <begin position="225"/>
        <end position="250"/>
    </location>
</feature>
<organism evidence="3 4">
    <name type="scientific">Globisporangium ultimum (strain ATCC 200006 / CBS 805.95 / DAOM BR144)</name>
    <name type="common">Pythium ultimum</name>
    <dbReference type="NCBI Taxonomy" id="431595"/>
    <lineage>
        <taxon>Eukaryota</taxon>
        <taxon>Sar</taxon>
        <taxon>Stramenopiles</taxon>
        <taxon>Oomycota</taxon>
        <taxon>Peronosporomycetes</taxon>
        <taxon>Pythiales</taxon>
        <taxon>Pythiaceae</taxon>
        <taxon>Globisporangium</taxon>
    </lineage>
</organism>
<dbReference type="HOGENOM" id="CLU_669947_0_0_1"/>
<dbReference type="InParanoid" id="K3X526"/>